<feature type="region of interest" description="Disordered" evidence="1">
    <location>
        <begin position="50"/>
        <end position="113"/>
    </location>
</feature>
<name>A0A1G6I9G2_9BACT</name>
<feature type="compositionally biased region" description="Basic and acidic residues" evidence="1">
    <location>
        <begin position="82"/>
        <end position="95"/>
    </location>
</feature>
<feature type="compositionally biased region" description="Basic and acidic residues" evidence="1">
    <location>
        <begin position="50"/>
        <end position="70"/>
    </location>
</feature>
<dbReference type="Proteomes" id="UP000199452">
    <property type="component" value="Unassembled WGS sequence"/>
</dbReference>
<evidence type="ECO:0000313" key="3">
    <source>
        <dbReference type="EMBL" id="SDC03023.1"/>
    </source>
</evidence>
<evidence type="ECO:0000313" key="4">
    <source>
        <dbReference type="Proteomes" id="UP000199452"/>
    </source>
</evidence>
<organism evidence="3 4">
    <name type="scientific">Williamwhitmania taraxaci</name>
    <dbReference type="NCBI Taxonomy" id="1640674"/>
    <lineage>
        <taxon>Bacteria</taxon>
        <taxon>Pseudomonadati</taxon>
        <taxon>Bacteroidota</taxon>
        <taxon>Bacteroidia</taxon>
        <taxon>Bacteroidales</taxon>
        <taxon>Williamwhitmaniaceae</taxon>
        <taxon>Williamwhitmania</taxon>
    </lineage>
</organism>
<sequence length="113" mass="13448">MKLLVKTLILVLLLPLASIDLQAQDTKYSIDNGPIKAPLRRRIARWRVAQDKKATERFKSKQKQREEKGRKQMIKRHLSHQPPEDRKRLQKEMEAKPINYPEKVSKRKARKKK</sequence>
<accession>A0A1G6I9G2</accession>
<dbReference type="EMBL" id="FMYP01000015">
    <property type="protein sequence ID" value="SDC03023.1"/>
    <property type="molecule type" value="Genomic_DNA"/>
</dbReference>
<gene>
    <name evidence="3" type="ORF">SAMN05216323_101512</name>
</gene>
<proteinExistence type="predicted"/>
<dbReference type="RefSeq" id="WP_092436811.1">
    <property type="nucleotide sequence ID" value="NZ_FMYP01000015.1"/>
</dbReference>
<protein>
    <submittedName>
        <fullName evidence="3">Uncharacterized protein</fullName>
    </submittedName>
</protein>
<dbReference type="AlphaFoldDB" id="A0A1G6I9G2"/>
<feature type="chain" id="PRO_5011562755" evidence="2">
    <location>
        <begin position="24"/>
        <end position="113"/>
    </location>
</feature>
<keyword evidence="2" id="KW-0732">Signal</keyword>
<feature type="signal peptide" evidence="2">
    <location>
        <begin position="1"/>
        <end position="23"/>
    </location>
</feature>
<keyword evidence="4" id="KW-1185">Reference proteome</keyword>
<reference evidence="3 4" key="1">
    <citation type="submission" date="2016-09" db="EMBL/GenBank/DDBJ databases">
        <authorList>
            <person name="Capua I."/>
            <person name="De Benedictis P."/>
            <person name="Joannis T."/>
            <person name="Lombin L.H."/>
            <person name="Cattoli G."/>
        </authorList>
    </citation>
    <scope>NUCLEOTIDE SEQUENCE [LARGE SCALE GENOMIC DNA]</scope>
    <source>
        <strain evidence="3 4">A7P-90m</strain>
    </source>
</reference>
<evidence type="ECO:0000256" key="2">
    <source>
        <dbReference type="SAM" id="SignalP"/>
    </source>
</evidence>
<dbReference type="STRING" id="1640674.SAMN05216323_101512"/>
<evidence type="ECO:0000256" key="1">
    <source>
        <dbReference type="SAM" id="MobiDB-lite"/>
    </source>
</evidence>